<dbReference type="Pfam" id="PF10294">
    <property type="entry name" value="Methyltransf_16"/>
    <property type="match status" value="1"/>
</dbReference>
<accession>A0A371DVP8</accession>
<proteinExistence type="predicted"/>
<gene>
    <name evidence="1" type="ORF">OH76DRAFT_1369514</name>
</gene>
<reference evidence="1 2" key="1">
    <citation type="journal article" date="2018" name="Biotechnol. Biofuels">
        <title>Integrative visual omics of the white-rot fungus Polyporus brumalis exposes the biotechnological potential of its oxidative enzymes for delignifying raw plant biomass.</title>
        <authorList>
            <person name="Miyauchi S."/>
            <person name="Rancon A."/>
            <person name="Drula E."/>
            <person name="Hage H."/>
            <person name="Chaduli D."/>
            <person name="Favel A."/>
            <person name="Grisel S."/>
            <person name="Henrissat B."/>
            <person name="Herpoel-Gimbert I."/>
            <person name="Ruiz-Duenas F.J."/>
            <person name="Chevret D."/>
            <person name="Hainaut M."/>
            <person name="Lin J."/>
            <person name="Wang M."/>
            <person name="Pangilinan J."/>
            <person name="Lipzen A."/>
            <person name="Lesage-Meessen L."/>
            <person name="Navarro D."/>
            <person name="Riley R."/>
            <person name="Grigoriev I.V."/>
            <person name="Zhou S."/>
            <person name="Raouche S."/>
            <person name="Rosso M.N."/>
        </authorList>
    </citation>
    <scope>NUCLEOTIDE SEQUENCE [LARGE SCALE GENOMIC DNA]</scope>
    <source>
        <strain evidence="1 2">BRFM 1820</strain>
    </source>
</reference>
<dbReference type="EMBL" id="KZ857380">
    <property type="protein sequence ID" value="RDX56633.1"/>
    <property type="molecule type" value="Genomic_DNA"/>
</dbReference>
<sequence length="271" mass="29866">MSLRPAHETKHIPLLDYPFRDHVFHLAQRDNGATNGTGLWLGAQCLTLYLADLLKNKSPSSGLSAGANRPRVIELGSGIGLSALALASIGWDVIATDLPDVISAVLSSNISRNRVQLPPSSGGIEVRVLDWTVPPDLWVWDNPQSIASHCVEKSLAVHQHPILAPPFDLIISSDTLYSAALVTPLLRALHELCKVSIASSPEVRSPPIYLCVERRDPGLMDHALSEARDTWKFKVERVPHKRLARAMDKGGARWEKGEWDDVEIWKLSLHT</sequence>
<dbReference type="Gene3D" id="3.40.50.150">
    <property type="entry name" value="Vaccinia Virus protein VP39"/>
    <property type="match status" value="1"/>
</dbReference>
<organism evidence="1 2">
    <name type="scientific">Lentinus brumalis</name>
    <dbReference type="NCBI Taxonomy" id="2498619"/>
    <lineage>
        <taxon>Eukaryota</taxon>
        <taxon>Fungi</taxon>
        <taxon>Dikarya</taxon>
        <taxon>Basidiomycota</taxon>
        <taxon>Agaricomycotina</taxon>
        <taxon>Agaricomycetes</taxon>
        <taxon>Polyporales</taxon>
        <taxon>Polyporaceae</taxon>
        <taxon>Lentinus</taxon>
    </lineage>
</organism>
<dbReference type="GO" id="GO:0005634">
    <property type="term" value="C:nucleus"/>
    <property type="evidence" value="ECO:0007669"/>
    <property type="project" value="TreeGrafter"/>
</dbReference>
<dbReference type="GO" id="GO:0005737">
    <property type="term" value="C:cytoplasm"/>
    <property type="evidence" value="ECO:0007669"/>
    <property type="project" value="TreeGrafter"/>
</dbReference>
<keyword evidence="2" id="KW-1185">Reference proteome</keyword>
<dbReference type="SUPFAM" id="SSF53335">
    <property type="entry name" value="S-adenosyl-L-methionine-dependent methyltransferases"/>
    <property type="match status" value="1"/>
</dbReference>
<dbReference type="CDD" id="cd02440">
    <property type="entry name" value="AdoMet_MTases"/>
    <property type="match status" value="1"/>
</dbReference>
<dbReference type="Proteomes" id="UP000256964">
    <property type="component" value="Unassembled WGS sequence"/>
</dbReference>
<name>A0A371DVP8_9APHY</name>
<dbReference type="OrthoDB" id="194386at2759"/>
<protein>
    <submittedName>
        <fullName evidence="1">Uncharacterized protein</fullName>
    </submittedName>
</protein>
<dbReference type="PANTHER" id="PTHR14614:SF162">
    <property type="entry name" value="EXPRESSED PROTEIN"/>
    <property type="match status" value="1"/>
</dbReference>
<evidence type="ECO:0000313" key="1">
    <source>
        <dbReference type="EMBL" id="RDX56633.1"/>
    </source>
</evidence>
<dbReference type="InterPro" id="IPR019410">
    <property type="entry name" value="Methyltransf_16"/>
</dbReference>
<dbReference type="GO" id="GO:0008757">
    <property type="term" value="F:S-adenosylmethionine-dependent methyltransferase activity"/>
    <property type="evidence" value="ECO:0007669"/>
    <property type="project" value="UniProtKB-ARBA"/>
</dbReference>
<evidence type="ECO:0000313" key="2">
    <source>
        <dbReference type="Proteomes" id="UP000256964"/>
    </source>
</evidence>
<dbReference type="InterPro" id="IPR029063">
    <property type="entry name" value="SAM-dependent_MTases_sf"/>
</dbReference>
<dbReference type="AlphaFoldDB" id="A0A371DVP8"/>
<dbReference type="PANTHER" id="PTHR14614">
    <property type="entry name" value="HEPATOCELLULAR CARCINOMA-ASSOCIATED ANTIGEN"/>
    <property type="match status" value="1"/>
</dbReference>